<evidence type="ECO:0000256" key="1">
    <source>
        <dbReference type="ARBA" id="ARBA00004123"/>
    </source>
</evidence>
<dbReference type="Proteomes" id="UP000436088">
    <property type="component" value="Unassembled WGS sequence"/>
</dbReference>
<dbReference type="GO" id="GO:0005634">
    <property type="term" value="C:nucleus"/>
    <property type="evidence" value="ECO:0007669"/>
    <property type="project" value="UniProtKB-SubCell"/>
</dbReference>
<dbReference type="GO" id="GO:0003677">
    <property type="term" value="F:DNA binding"/>
    <property type="evidence" value="ECO:0007669"/>
    <property type="project" value="UniProtKB-KW"/>
</dbReference>
<keyword evidence="5" id="KW-1185">Reference proteome</keyword>
<gene>
    <name evidence="4" type="ORF">F3Y22_tig00110678pilonHSYRG00109</name>
</gene>
<organism evidence="4 5">
    <name type="scientific">Hibiscus syriacus</name>
    <name type="common">Rose of Sharon</name>
    <dbReference type="NCBI Taxonomy" id="106335"/>
    <lineage>
        <taxon>Eukaryota</taxon>
        <taxon>Viridiplantae</taxon>
        <taxon>Streptophyta</taxon>
        <taxon>Embryophyta</taxon>
        <taxon>Tracheophyta</taxon>
        <taxon>Spermatophyta</taxon>
        <taxon>Magnoliopsida</taxon>
        <taxon>eudicotyledons</taxon>
        <taxon>Gunneridae</taxon>
        <taxon>Pentapetalae</taxon>
        <taxon>rosids</taxon>
        <taxon>malvids</taxon>
        <taxon>Malvales</taxon>
        <taxon>Malvaceae</taxon>
        <taxon>Malvoideae</taxon>
        <taxon>Hibiscus</taxon>
    </lineage>
</organism>
<dbReference type="InterPro" id="IPR005540">
    <property type="entry name" value="KNOX1"/>
</dbReference>
<evidence type="ECO:0000259" key="3">
    <source>
        <dbReference type="SMART" id="SM01255"/>
    </source>
</evidence>
<comment type="subcellular location">
    <subcellularLocation>
        <location evidence="1">Nucleus</location>
    </subcellularLocation>
</comment>
<sequence length="150" mass="16520">MDEVYGFYSVGDQNVDNALMSLENTVLPSDCQTRLCFSDRVPAFGSDELISIASAISEATSITLKIQREVDISNVIKAKIASPPFYPRLLEAYIDCQKMEGTKRVGAPPGMAWIFEELLTETDVNGISCLLAWEPILSSVSSWKLTPMCC</sequence>
<proteinExistence type="predicted"/>
<reference evidence="4" key="1">
    <citation type="submission" date="2019-09" db="EMBL/GenBank/DDBJ databases">
        <title>Draft genome information of white flower Hibiscus syriacus.</title>
        <authorList>
            <person name="Kim Y.-M."/>
        </authorList>
    </citation>
    <scope>NUCLEOTIDE SEQUENCE [LARGE SCALE GENOMIC DNA]</scope>
    <source>
        <strain evidence="4">YM2019G1</strain>
    </source>
</reference>
<dbReference type="AlphaFoldDB" id="A0A6A2ZVH5"/>
<feature type="domain" description="KNOX1" evidence="3">
    <location>
        <begin position="74"/>
        <end position="124"/>
    </location>
</feature>
<keyword evidence="2" id="KW-0539">Nucleus</keyword>
<dbReference type="EMBL" id="VEPZ02001071">
    <property type="protein sequence ID" value="KAE8695898.1"/>
    <property type="molecule type" value="Genomic_DNA"/>
</dbReference>
<accession>A0A6A2ZVH5</accession>
<dbReference type="SMART" id="SM01255">
    <property type="entry name" value="KNOX1"/>
    <property type="match status" value="1"/>
</dbReference>
<evidence type="ECO:0000256" key="2">
    <source>
        <dbReference type="ARBA" id="ARBA00023242"/>
    </source>
</evidence>
<evidence type="ECO:0000313" key="5">
    <source>
        <dbReference type="Proteomes" id="UP000436088"/>
    </source>
</evidence>
<evidence type="ECO:0000313" key="4">
    <source>
        <dbReference type="EMBL" id="KAE8695898.1"/>
    </source>
</evidence>
<dbReference type="Pfam" id="PF03790">
    <property type="entry name" value="KNOX1"/>
    <property type="match status" value="1"/>
</dbReference>
<comment type="caution">
    <text evidence="4">The sequence shown here is derived from an EMBL/GenBank/DDBJ whole genome shotgun (WGS) entry which is preliminary data.</text>
</comment>
<name>A0A6A2ZVH5_HIBSY</name>
<protein>
    <submittedName>
        <fullName evidence="4">Homeobox protein knotted-1-like 6</fullName>
    </submittedName>
</protein>